<dbReference type="InterPro" id="IPR052718">
    <property type="entry name" value="NmrA-type_oxidoreductase"/>
</dbReference>
<dbReference type="PANTHER" id="PTHR47129:SF1">
    <property type="entry name" value="NMRA-LIKE DOMAIN-CONTAINING PROTEIN"/>
    <property type="match status" value="1"/>
</dbReference>
<comment type="caution">
    <text evidence="2">The sequence shown here is derived from an EMBL/GenBank/DDBJ whole genome shotgun (WGS) entry which is preliminary data.</text>
</comment>
<gene>
    <name evidence="2" type="ORF">HNP25_000439</name>
</gene>
<dbReference type="EC" id="1.6.5.2" evidence="2"/>
<dbReference type="PANTHER" id="PTHR47129">
    <property type="entry name" value="QUINONE OXIDOREDUCTASE 2"/>
    <property type="match status" value="1"/>
</dbReference>
<dbReference type="RefSeq" id="WP_184129569.1">
    <property type="nucleotide sequence ID" value="NZ_JACHKT010000002.1"/>
</dbReference>
<dbReference type="InterPro" id="IPR008030">
    <property type="entry name" value="NmrA-like"/>
</dbReference>
<feature type="domain" description="NmrA-like" evidence="1">
    <location>
        <begin position="2"/>
        <end position="285"/>
    </location>
</feature>
<evidence type="ECO:0000313" key="2">
    <source>
        <dbReference type="EMBL" id="MBB6001799.1"/>
    </source>
</evidence>
<dbReference type="Proteomes" id="UP000524404">
    <property type="component" value="Unassembled WGS sequence"/>
</dbReference>
<name>A0A841EK63_9BACT</name>
<proteinExistence type="predicted"/>
<accession>A0A841EK63</accession>
<evidence type="ECO:0000313" key="3">
    <source>
        <dbReference type="Proteomes" id="UP000524404"/>
    </source>
</evidence>
<dbReference type="GO" id="GO:0003955">
    <property type="term" value="F:NAD(P)H dehydrogenase (quinone) activity"/>
    <property type="evidence" value="ECO:0007669"/>
    <property type="project" value="UniProtKB-EC"/>
</dbReference>
<dbReference type="InterPro" id="IPR036291">
    <property type="entry name" value="NAD(P)-bd_dom_sf"/>
</dbReference>
<keyword evidence="3" id="KW-1185">Reference proteome</keyword>
<dbReference type="EMBL" id="JACHKT010000002">
    <property type="protein sequence ID" value="MBB6001799.1"/>
    <property type="molecule type" value="Genomic_DNA"/>
</dbReference>
<dbReference type="CDD" id="cd05269">
    <property type="entry name" value="TMR_SDR_a"/>
    <property type="match status" value="1"/>
</dbReference>
<keyword evidence="2" id="KW-0560">Oxidoreductase</keyword>
<dbReference type="AlphaFoldDB" id="A0A841EK63"/>
<organism evidence="2 3">
    <name type="scientific">Arcicella rosea</name>
    <dbReference type="NCBI Taxonomy" id="502909"/>
    <lineage>
        <taxon>Bacteria</taxon>
        <taxon>Pseudomonadati</taxon>
        <taxon>Bacteroidota</taxon>
        <taxon>Cytophagia</taxon>
        <taxon>Cytophagales</taxon>
        <taxon>Flectobacillaceae</taxon>
        <taxon>Arcicella</taxon>
    </lineage>
</organism>
<sequence length="291" mass="31283">MSKILVTGATGGLGSAVVNFLLEKTDASNIAVLARDTAKVEALKEKGVNIVVGDYNDVDSLIAAFQGIDKLYFVSGSDVQHRLLQQENVVKVAVAAGVKHVVYTSFQRKNETETSPIAFVAESHIKTEEWLKASGLAYTILKHTLYTDLLPMFVGEQVMETGVIYQPAGDGKTAFALRTDMAEAGANILTSEGHENKIYEITGAKTYSYQDIAEIISSITGKQIVYVSPSVEEFSKTLTEAGVPAEYIGLFAGFSGAIKDGEFDEVSTDLATLLGRTPTSVETYLQGVYGK</sequence>
<dbReference type="SUPFAM" id="SSF51735">
    <property type="entry name" value="NAD(P)-binding Rossmann-fold domains"/>
    <property type="match status" value="1"/>
</dbReference>
<protein>
    <submittedName>
        <fullName evidence="2">NAD(P)H dehydrogenase (Quinone)</fullName>
        <ecNumber evidence="2">1.6.5.2</ecNumber>
    </submittedName>
</protein>
<reference evidence="2 3" key="1">
    <citation type="submission" date="2020-08" db="EMBL/GenBank/DDBJ databases">
        <title>Functional genomics of gut bacteria from endangered species of beetles.</title>
        <authorList>
            <person name="Carlos-Shanley C."/>
        </authorList>
    </citation>
    <scope>NUCLEOTIDE SEQUENCE [LARGE SCALE GENOMIC DNA]</scope>
    <source>
        <strain evidence="2 3">S00070</strain>
    </source>
</reference>
<dbReference type="Gene3D" id="3.90.25.10">
    <property type="entry name" value="UDP-galactose 4-epimerase, domain 1"/>
    <property type="match status" value="1"/>
</dbReference>
<dbReference type="Pfam" id="PF05368">
    <property type="entry name" value="NmrA"/>
    <property type="match status" value="1"/>
</dbReference>
<evidence type="ECO:0000259" key="1">
    <source>
        <dbReference type="Pfam" id="PF05368"/>
    </source>
</evidence>
<dbReference type="Gene3D" id="3.40.50.720">
    <property type="entry name" value="NAD(P)-binding Rossmann-like Domain"/>
    <property type="match status" value="1"/>
</dbReference>